<accession>A0A1F5DNL3</accession>
<gene>
    <name evidence="1" type="ORF">A2V71_04290</name>
</gene>
<reference evidence="1 2" key="1">
    <citation type="journal article" date="2016" name="Nat. Commun.">
        <title>Thousands of microbial genomes shed light on interconnected biogeochemical processes in an aquifer system.</title>
        <authorList>
            <person name="Anantharaman K."/>
            <person name="Brown C.T."/>
            <person name="Hug L.A."/>
            <person name="Sharon I."/>
            <person name="Castelle C.J."/>
            <person name="Probst A.J."/>
            <person name="Thomas B.C."/>
            <person name="Singh A."/>
            <person name="Wilkins M.J."/>
            <person name="Karaoz U."/>
            <person name="Brodie E.L."/>
            <person name="Williams K.H."/>
            <person name="Hubbard S.S."/>
            <person name="Banfield J.F."/>
        </authorList>
    </citation>
    <scope>NUCLEOTIDE SEQUENCE [LARGE SCALE GENOMIC DNA]</scope>
</reference>
<dbReference type="EMBL" id="MEZT01000014">
    <property type="protein sequence ID" value="OGD56733.1"/>
    <property type="molecule type" value="Genomic_DNA"/>
</dbReference>
<protein>
    <submittedName>
        <fullName evidence="1">Uncharacterized protein</fullName>
    </submittedName>
</protein>
<dbReference type="AlphaFoldDB" id="A0A1F5DNL3"/>
<evidence type="ECO:0000313" key="2">
    <source>
        <dbReference type="Proteomes" id="UP000178764"/>
    </source>
</evidence>
<sequence length="307" mass="33022">MNKLLKIKTGSALLIILLVISISSALALTLARSLISNIGYTTNISDAMIAEEASQAGVEMALLRYKNGDKSNFEKTISSTSPESRVEVVITESGGTVTIVSTGISGGVRKKHILTQRNLGSIFTGNVQILQALSAQEVLSCETIPGGHYVATGAGHWATTSIPKESGWGSIDLHDGWPSLKCSELVSDISIDYGDLDPSPNQWEATVNTGSASIRIVDSGNYVIFKSGHWQSVNEREYPAAQWVKIDSSDYTLDYSSTFHVGARDEIGMAECPAETVMIGDGHFGGFFASTREEERIICARFVPIEP</sequence>
<evidence type="ECO:0000313" key="1">
    <source>
        <dbReference type="EMBL" id="OGD56733.1"/>
    </source>
</evidence>
<organism evidence="1 2">
    <name type="scientific">Candidatus Berkelbacteria bacterium RBG_13_40_8</name>
    <dbReference type="NCBI Taxonomy" id="1797467"/>
    <lineage>
        <taxon>Bacteria</taxon>
        <taxon>Candidatus Berkelbacteria</taxon>
    </lineage>
</organism>
<proteinExistence type="predicted"/>
<dbReference type="Proteomes" id="UP000178764">
    <property type="component" value="Unassembled WGS sequence"/>
</dbReference>
<name>A0A1F5DNL3_9BACT</name>
<comment type="caution">
    <text evidence="1">The sequence shown here is derived from an EMBL/GenBank/DDBJ whole genome shotgun (WGS) entry which is preliminary data.</text>
</comment>